<feature type="region of interest" description="Disordered" evidence="2">
    <location>
        <begin position="516"/>
        <end position="537"/>
    </location>
</feature>
<dbReference type="GO" id="GO:0009507">
    <property type="term" value="C:chloroplast"/>
    <property type="evidence" value="ECO:0007669"/>
    <property type="project" value="TreeGrafter"/>
</dbReference>
<dbReference type="Pfam" id="PF11523">
    <property type="entry name" value="DUF3223"/>
    <property type="match status" value="1"/>
</dbReference>
<feature type="compositionally biased region" description="Basic and acidic residues" evidence="2">
    <location>
        <begin position="317"/>
        <end position="337"/>
    </location>
</feature>
<feature type="region of interest" description="Disordered" evidence="2">
    <location>
        <begin position="300"/>
        <end position="353"/>
    </location>
</feature>
<dbReference type="Gene3D" id="3.10.450.40">
    <property type="match status" value="1"/>
</dbReference>
<dbReference type="Proteomes" id="UP001229421">
    <property type="component" value="Unassembled WGS sequence"/>
</dbReference>
<accession>A0AAD8NTC7</accession>
<name>A0AAD8NTC7_TARER</name>
<feature type="region of interest" description="Disordered" evidence="2">
    <location>
        <begin position="67"/>
        <end position="90"/>
    </location>
</feature>
<dbReference type="GO" id="GO:0009658">
    <property type="term" value="P:chloroplast organization"/>
    <property type="evidence" value="ECO:0007669"/>
    <property type="project" value="TreeGrafter"/>
</dbReference>
<gene>
    <name evidence="3" type="ORF">QVD17_21869</name>
</gene>
<keyword evidence="1" id="KW-0175">Coiled coil</keyword>
<sequence length="537" mass="59921">MPTLMEAMETMMDIKIEGVRTMTVDGFSRVDQKLTAIEELLKKIIETQNETGNSQEKRNGNVTVAIRGDKAEVSKDGDQRKQGLPWEAGSPHGWVGLYSHNYGKYSTQGTDFGRGKSVCGPAWVGQSESDFRTKDKPSFGWFHEGAGKGQFANTLVEPGNQRGSGLDGFGTKVAETGCVGKKSENDTEKDCSSLGKHAVKTVQDETFKDFLMSDKVTDKTYATGGEEQQTRSNKTDDKTDASLQDSLKPDQWDKKDVGLCFKPIQNKANDNQASMEADEGRDWSKIIDEKNDPKQVAIEGSNEQGHEPSHKPGSWGSKEEGTGSKRKHPDSPVDGRNDSTISSVPLTATRQQLSNFTTDEQEILNDIEPIMQSVQRIMYRDGYNDGDPLPADDQTYILDNVLNHHPGKAQKLGAGVDYIMISKYMNIRGSRCFHVVSTDGRKEDFSYLKCLKNFVKGKYPDKADKFIFKYFKSFEPRPSRNTWNHGSGPYGAGTHRSWSERVSETRSPAWRQMRAGHLRSVGTKQKNACWRPQPRGS</sequence>
<evidence type="ECO:0000313" key="4">
    <source>
        <dbReference type="Proteomes" id="UP001229421"/>
    </source>
</evidence>
<evidence type="ECO:0000256" key="2">
    <source>
        <dbReference type="SAM" id="MobiDB-lite"/>
    </source>
</evidence>
<keyword evidence="4" id="KW-1185">Reference proteome</keyword>
<dbReference type="PANTHER" id="PTHR33415">
    <property type="entry name" value="PROTEIN EMBRYO DEFECTIVE 514"/>
    <property type="match status" value="1"/>
</dbReference>
<evidence type="ECO:0000313" key="3">
    <source>
        <dbReference type="EMBL" id="KAK1420348.1"/>
    </source>
</evidence>
<dbReference type="GO" id="GO:1901259">
    <property type="term" value="P:chloroplast rRNA processing"/>
    <property type="evidence" value="ECO:0007669"/>
    <property type="project" value="TreeGrafter"/>
</dbReference>
<feature type="coiled-coil region" evidence="1">
    <location>
        <begin position="30"/>
        <end position="57"/>
    </location>
</feature>
<dbReference type="PANTHER" id="PTHR33415:SF24">
    <property type="entry name" value="DNA-DIRECTED RNA POLYMERASE"/>
    <property type="match status" value="1"/>
</dbReference>
<feature type="compositionally biased region" description="Basic and acidic residues" evidence="2">
    <location>
        <begin position="67"/>
        <end position="81"/>
    </location>
</feature>
<reference evidence="3" key="1">
    <citation type="journal article" date="2023" name="bioRxiv">
        <title>Improved chromosome-level genome assembly for marigold (Tagetes erecta).</title>
        <authorList>
            <person name="Jiang F."/>
            <person name="Yuan L."/>
            <person name="Wang S."/>
            <person name="Wang H."/>
            <person name="Xu D."/>
            <person name="Wang A."/>
            <person name="Fan W."/>
        </authorList>
    </citation>
    <scope>NUCLEOTIDE SEQUENCE</scope>
    <source>
        <strain evidence="3">WSJ</strain>
        <tissue evidence="3">Leaf</tissue>
    </source>
</reference>
<feature type="region of interest" description="Disordered" evidence="2">
    <location>
        <begin position="219"/>
        <end position="250"/>
    </location>
</feature>
<proteinExistence type="predicted"/>
<comment type="caution">
    <text evidence="3">The sequence shown here is derived from an EMBL/GenBank/DDBJ whole genome shotgun (WGS) entry which is preliminary data.</text>
</comment>
<feature type="region of interest" description="Disordered" evidence="2">
    <location>
        <begin position="482"/>
        <end position="502"/>
    </location>
</feature>
<dbReference type="InterPro" id="IPR044673">
    <property type="entry name" value="DCL-like"/>
</dbReference>
<protein>
    <submittedName>
        <fullName evidence="3">Uncharacterized protein</fullName>
    </submittedName>
</protein>
<evidence type="ECO:0000256" key="1">
    <source>
        <dbReference type="SAM" id="Coils"/>
    </source>
</evidence>
<dbReference type="EMBL" id="JAUHHV010000006">
    <property type="protein sequence ID" value="KAK1420348.1"/>
    <property type="molecule type" value="Genomic_DNA"/>
</dbReference>
<feature type="compositionally biased region" description="Polar residues" evidence="2">
    <location>
        <begin position="338"/>
        <end position="353"/>
    </location>
</feature>
<organism evidence="3 4">
    <name type="scientific">Tagetes erecta</name>
    <name type="common">African marigold</name>
    <dbReference type="NCBI Taxonomy" id="13708"/>
    <lineage>
        <taxon>Eukaryota</taxon>
        <taxon>Viridiplantae</taxon>
        <taxon>Streptophyta</taxon>
        <taxon>Embryophyta</taxon>
        <taxon>Tracheophyta</taxon>
        <taxon>Spermatophyta</taxon>
        <taxon>Magnoliopsida</taxon>
        <taxon>eudicotyledons</taxon>
        <taxon>Gunneridae</taxon>
        <taxon>Pentapetalae</taxon>
        <taxon>asterids</taxon>
        <taxon>campanulids</taxon>
        <taxon>Asterales</taxon>
        <taxon>Asteraceae</taxon>
        <taxon>Asteroideae</taxon>
        <taxon>Heliantheae alliance</taxon>
        <taxon>Tageteae</taxon>
        <taxon>Tagetes</taxon>
    </lineage>
</organism>
<dbReference type="AlphaFoldDB" id="A0AAD8NTC7"/>